<feature type="region of interest" description="Disordered" evidence="1">
    <location>
        <begin position="1"/>
        <end position="56"/>
    </location>
</feature>
<organism evidence="2 3">
    <name type="scientific">Saccharopolyspora gregorii</name>
    <dbReference type="NCBI Taxonomy" id="33914"/>
    <lineage>
        <taxon>Bacteria</taxon>
        <taxon>Bacillati</taxon>
        <taxon>Actinomycetota</taxon>
        <taxon>Actinomycetes</taxon>
        <taxon>Pseudonocardiales</taxon>
        <taxon>Pseudonocardiaceae</taxon>
        <taxon>Saccharopolyspora</taxon>
    </lineage>
</organism>
<proteinExistence type="predicted"/>
<dbReference type="EMBL" id="BAAAYK010000038">
    <property type="protein sequence ID" value="GAA3358436.1"/>
    <property type="molecule type" value="Genomic_DNA"/>
</dbReference>
<keyword evidence="3" id="KW-1185">Reference proteome</keyword>
<reference evidence="3" key="1">
    <citation type="journal article" date="2019" name="Int. J. Syst. Evol. Microbiol.">
        <title>The Global Catalogue of Microorganisms (GCM) 10K type strain sequencing project: providing services to taxonomists for standard genome sequencing and annotation.</title>
        <authorList>
            <consortium name="The Broad Institute Genomics Platform"/>
            <consortium name="The Broad Institute Genome Sequencing Center for Infectious Disease"/>
            <person name="Wu L."/>
            <person name="Ma J."/>
        </authorList>
    </citation>
    <scope>NUCLEOTIDE SEQUENCE [LARGE SCALE GENOMIC DNA]</scope>
    <source>
        <strain evidence="3">JCM 9687</strain>
    </source>
</reference>
<dbReference type="RefSeq" id="WP_258349198.1">
    <property type="nucleotide sequence ID" value="NZ_BAAAYK010000038.1"/>
</dbReference>
<dbReference type="Proteomes" id="UP001500483">
    <property type="component" value="Unassembled WGS sequence"/>
</dbReference>
<gene>
    <name evidence="2" type="ORF">GCM10020366_30490</name>
</gene>
<comment type="caution">
    <text evidence="2">The sequence shown here is derived from an EMBL/GenBank/DDBJ whole genome shotgun (WGS) entry which is preliminary data.</text>
</comment>
<feature type="compositionally biased region" description="Acidic residues" evidence="1">
    <location>
        <begin position="1"/>
        <end position="10"/>
    </location>
</feature>
<evidence type="ECO:0000313" key="3">
    <source>
        <dbReference type="Proteomes" id="UP001500483"/>
    </source>
</evidence>
<sequence>MNSETPEADAADQNRPAEDTAGEDLTVPAESSAEADPADLADQQLVVPDEEDYERD</sequence>
<name>A0ABP6RRA5_9PSEU</name>
<evidence type="ECO:0000256" key="1">
    <source>
        <dbReference type="SAM" id="MobiDB-lite"/>
    </source>
</evidence>
<evidence type="ECO:0000313" key="2">
    <source>
        <dbReference type="EMBL" id="GAA3358436.1"/>
    </source>
</evidence>
<accession>A0ABP6RRA5</accession>
<protein>
    <submittedName>
        <fullName evidence="2">Uncharacterized protein</fullName>
    </submittedName>
</protein>